<feature type="region of interest" description="Disordered" evidence="1">
    <location>
        <begin position="406"/>
        <end position="425"/>
    </location>
</feature>
<dbReference type="AlphaFoldDB" id="A0AAE0G4D9"/>
<feature type="region of interest" description="Disordered" evidence="1">
    <location>
        <begin position="208"/>
        <end position="243"/>
    </location>
</feature>
<feature type="region of interest" description="Disordered" evidence="1">
    <location>
        <begin position="307"/>
        <end position="340"/>
    </location>
</feature>
<feature type="region of interest" description="Disordered" evidence="1">
    <location>
        <begin position="65"/>
        <end position="96"/>
    </location>
</feature>
<protein>
    <recommendedName>
        <fullName evidence="4">TFIIS N-terminal domain-containing protein</fullName>
    </recommendedName>
</protein>
<proteinExistence type="predicted"/>
<evidence type="ECO:0000313" key="3">
    <source>
        <dbReference type="Proteomes" id="UP001190700"/>
    </source>
</evidence>
<organism evidence="2 3">
    <name type="scientific">Cymbomonas tetramitiformis</name>
    <dbReference type="NCBI Taxonomy" id="36881"/>
    <lineage>
        <taxon>Eukaryota</taxon>
        <taxon>Viridiplantae</taxon>
        <taxon>Chlorophyta</taxon>
        <taxon>Pyramimonadophyceae</taxon>
        <taxon>Pyramimonadales</taxon>
        <taxon>Pyramimonadaceae</taxon>
        <taxon>Cymbomonas</taxon>
    </lineage>
</organism>
<dbReference type="Proteomes" id="UP001190700">
    <property type="component" value="Unassembled WGS sequence"/>
</dbReference>
<reference evidence="2 3" key="1">
    <citation type="journal article" date="2015" name="Genome Biol. Evol.">
        <title>Comparative Genomics of a Bacterivorous Green Alga Reveals Evolutionary Causalities and Consequences of Phago-Mixotrophic Mode of Nutrition.</title>
        <authorList>
            <person name="Burns J.A."/>
            <person name="Paasch A."/>
            <person name="Narechania A."/>
            <person name="Kim E."/>
        </authorList>
    </citation>
    <scope>NUCLEOTIDE SEQUENCE [LARGE SCALE GENOMIC DNA]</scope>
    <source>
        <strain evidence="2 3">PLY_AMNH</strain>
    </source>
</reference>
<feature type="compositionally biased region" description="Basic and acidic residues" evidence="1">
    <location>
        <begin position="307"/>
        <end position="321"/>
    </location>
</feature>
<name>A0AAE0G4D9_9CHLO</name>
<evidence type="ECO:0008006" key="4">
    <source>
        <dbReference type="Google" id="ProtNLM"/>
    </source>
</evidence>
<gene>
    <name evidence="2" type="ORF">CYMTET_20383</name>
</gene>
<feature type="compositionally biased region" description="Basic and acidic residues" evidence="1">
    <location>
        <begin position="231"/>
        <end position="241"/>
    </location>
</feature>
<feature type="compositionally biased region" description="Polar residues" evidence="1">
    <location>
        <begin position="213"/>
        <end position="230"/>
    </location>
</feature>
<feature type="compositionally biased region" description="Basic and acidic residues" evidence="1">
    <location>
        <begin position="331"/>
        <end position="340"/>
    </location>
</feature>
<evidence type="ECO:0000313" key="2">
    <source>
        <dbReference type="EMBL" id="KAK3271257.1"/>
    </source>
</evidence>
<dbReference type="EMBL" id="LGRX02009904">
    <property type="protein sequence ID" value="KAK3271257.1"/>
    <property type="molecule type" value="Genomic_DNA"/>
</dbReference>
<sequence>MSTIDDGANGWSEFLSEYVIGDDVWNLAYATIKFALKKRPAEERQVHCNKLTALLCDNLKAFQKPSSEPPIAQRPSSESSRLPEAGAGDDAYPASLDLTPDTDVLQTVTTLHKKLSEQIAAGSTSVPKEPQVVVDVLRALRDLPQLPGSVLLKVPITKVVRELKKAQHGQVCALAREVAKQLREAWEASAQHEGSAQTPRELAGCNADAALPSSKSSSAGLDVSNPTHNIECSKETTKESASKQTAAGGVLLEWTDDFDAPGCAALTAIDMLAMQGDGQAATIPERARGAAPQEEMMKRTAKPLDLRRGIDTESPPRKGVDGRGTSPEPQRFTKEMQDKLKSSTEHLRQRYQQESAAKNMRTIQVVDHIPGGISRCSVGLAKRFSRARTHPDLASHQARFKAIRTHHHPADARRRSPACADDVRHASHPNSGCSVALGTFLTRKNSPSRYCI</sequence>
<evidence type="ECO:0000256" key="1">
    <source>
        <dbReference type="SAM" id="MobiDB-lite"/>
    </source>
</evidence>
<keyword evidence="3" id="KW-1185">Reference proteome</keyword>
<accession>A0AAE0G4D9</accession>
<comment type="caution">
    <text evidence="2">The sequence shown here is derived from an EMBL/GenBank/DDBJ whole genome shotgun (WGS) entry which is preliminary data.</text>
</comment>